<evidence type="ECO:0000256" key="5">
    <source>
        <dbReference type="ARBA" id="ARBA00022764"/>
    </source>
</evidence>
<keyword evidence="9" id="KW-1185">Reference proteome</keyword>
<reference evidence="8 9" key="1">
    <citation type="journal article" date="2014" name="Curr. Microbiol.">
        <title>Spirosoma radiotolerans sp. nov., a gamma-radiation-resistant bacterium isolated from gamma ray-irradiated soil.</title>
        <authorList>
            <person name="Lee J.J."/>
            <person name="Srinivasan S."/>
            <person name="Lim S."/>
            <person name="Joe M."/>
            <person name="Im S."/>
            <person name="Bae S.I."/>
            <person name="Park K.R."/>
            <person name="Han J.H."/>
            <person name="Park S.H."/>
            <person name="Joo B.M."/>
            <person name="Park S.J."/>
            <person name="Kim M.K."/>
        </authorList>
    </citation>
    <scope>NUCLEOTIDE SEQUENCE [LARGE SCALE GENOMIC DNA]</scope>
    <source>
        <strain evidence="8 9">DG5A</strain>
    </source>
</reference>
<keyword evidence="4" id="KW-0732">Signal</keyword>
<dbReference type="UniPathway" id="UPA00286"/>
<dbReference type="STRING" id="1379870.SD10_27505"/>
<evidence type="ECO:0000313" key="9">
    <source>
        <dbReference type="Proteomes" id="UP000033054"/>
    </source>
</evidence>
<dbReference type="GO" id="GO:0042121">
    <property type="term" value="P:alginic acid biosynthetic process"/>
    <property type="evidence" value="ECO:0007669"/>
    <property type="project" value="UniProtKB-UniPathway"/>
</dbReference>
<evidence type="ECO:0000256" key="6">
    <source>
        <dbReference type="ARBA" id="ARBA00022841"/>
    </source>
</evidence>
<organism evidence="8 9">
    <name type="scientific">Spirosoma radiotolerans</name>
    <dbReference type="NCBI Taxonomy" id="1379870"/>
    <lineage>
        <taxon>Bacteria</taxon>
        <taxon>Pseudomonadati</taxon>
        <taxon>Bacteroidota</taxon>
        <taxon>Cytophagia</taxon>
        <taxon>Cytophagales</taxon>
        <taxon>Cytophagaceae</taxon>
        <taxon>Spirosoma</taxon>
    </lineage>
</organism>
<dbReference type="Proteomes" id="UP000033054">
    <property type="component" value="Chromosome"/>
</dbReference>
<dbReference type="HOGENOM" id="CLU_045959_1_0_10"/>
<comment type="subcellular location">
    <subcellularLocation>
        <location evidence="1">Periplasm</location>
    </subcellularLocation>
</comment>
<dbReference type="KEGG" id="srd:SD10_27505"/>
<dbReference type="EMBL" id="CP010429">
    <property type="protein sequence ID" value="AKD58827.1"/>
    <property type="molecule type" value="Genomic_DNA"/>
</dbReference>
<dbReference type="InterPro" id="IPR031811">
    <property type="entry name" value="ALGX/ALGJ_SGNH-like"/>
</dbReference>
<evidence type="ECO:0000259" key="7">
    <source>
        <dbReference type="Pfam" id="PF16822"/>
    </source>
</evidence>
<keyword evidence="3" id="KW-0808">Transferase</keyword>
<accession>A0A0E4A2E3</accession>
<evidence type="ECO:0000313" key="8">
    <source>
        <dbReference type="EMBL" id="AKD58827.1"/>
    </source>
</evidence>
<dbReference type="GO" id="GO:0042597">
    <property type="term" value="C:periplasmic space"/>
    <property type="evidence" value="ECO:0007669"/>
    <property type="project" value="UniProtKB-SubCell"/>
</dbReference>
<dbReference type="Pfam" id="PF16822">
    <property type="entry name" value="ALGX"/>
    <property type="match status" value="1"/>
</dbReference>
<name>A0A0E4A2E3_9BACT</name>
<evidence type="ECO:0000256" key="2">
    <source>
        <dbReference type="ARBA" id="ARBA00005182"/>
    </source>
</evidence>
<proteinExistence type="predicted"/>
<comment type="pathway">
    <text evidence="2">Glycan biosynthesis; alginate biosynthesis.</text>
</comment>
<dbReference type="AlphaFoldDB" id="A0A0E4A2E3"/>
<protein>
    <recommendedName>
        <fullName evidence="7">AlgX/AlgJ SGNH hydrolase-like domain-containing protein</fullName>
    </recommendedName>
</protein>
<keyword evidence="6" id="KW-0016">Alginate biosynthesis</keyword>
<dbReference type="GO" id="GO:0016740">
    <property type="term" value="F:transferase activity"/>
    <property type="evidence" value="ECO:0007669"/>
    <property type="project" value="UniProtKB-KW"/>
</dbReference>
<feature type="domain" description="AlgX/AlgJ SGNH hydrolase-like" evidence="7">
    <location>
        <begin position="86"/>
        <end position="322"/>
    </location>
</feature>
<sequence>MLSIGFILLLTLPTLDQWLGMSRNVKSPEKRILSTFPEARFPHILTFIAQFNTYYKENFGWRNALFYQYSYWKYKILKTSPLPDKVVIGKNHWFYPGNSLSHVADQHQGLCPFHPDTLASIARHLSNFQRQFKAQGATLYILIAPDSYSIYPENLSNYLPINAHVSNFDRFNTYMRQYTTIPVVDVRQALIAAKADRVTYCQTDTHWNEYGSLIATLTMVNRLRKDFPKLPVARLTDYAISPVPGIGGDLVTMLALNHEVVDSIAYKIKPAKFLLAQNIEQNENLEKGLPSQRFVTASSQLPKLLLIGDSFSFSMNQSLPGYFRESYLVRDHTCNMELIKKEHPDIIVFEIVERNIAFLGQL</sequence>
<evidence type="ECO:0000256" key="4">
    <source>
        <dbReference type="ARBA" id="ARBA00022729"/>
    </source>
</evidence>
<gene>
    <name evidence="8" type="ORF">SD10_27505</name>
</gene>
<keyword evidence="5" id="KW-0574">Periplasm</keyword>
<evidence type="ECO:0000256" key="3">
    <source>
        <dbReference type="ARBA" id="ARBA00022679"/>
    </source>
</evidence>
<dbReference type="PATRIC" id="fig|1379870.5.peg.5927"/>
<evidence type="ECO:0000256" key="1">
    <source>
        <dbReference type="ARBA" id="ARBA00004418"/>
    </source>
</evidence>